<feature type="transmembrane region" description="Helical" evidence="1">
    <location>
        <begin position="90"/>
        <end position="107"/>
    </location>
</feature>
<sequence length="293" mass="30314">MFLIAVAAVAAALVTWAILRWFLPLPSRAAVQPERPVQPDRSDRRQPAAPALRLPRRLAAGVALTLPALALTIVRLAAPQAMPAPLASPWLHAILVTPVMFYCGSPIHRAGAAALRRREPDGSTMASLGAWLMYLCCLAACGVPQLFDVPCEPLFLAVDSIVVLTLAVGLLAFPRGVARPRPVGPAAAWLARAVPPLAMIVAAWTFALWAALAPSTVLPQGLVAAVNVLVVLCPCALPLPAARLGAAAVYAVVTVPVAAGVLVPFTGWLPDPTVVALVAAGVAAALLCAARRA</sequence>
<keyword evidence="3" id="KW-1185">Reference proteome</keyword>
<feature type="transmembrane region" description="Helical" evidence="1">
    <location>
        <begin position="244"/>
        <end position="267"/>
    </location>
</feature>
<dbReference type="EMBL" id="JACLYU010000018">
    <property type="protein sequence ID" value="MBM6700191.1"/>
    <property type="molecule type" value="Genomic_DNA"/>
</dbReference>
<accession>A0A939BAS9</accession>
<dbReference type="AlphaFoldDB" id="A0A939BAS9"/>
<evidence type="ECO:0000313" key="2">
    <source>
        <dbReference type="EMBL" id="MBM6700191.1"/>
    </source>
</evidence>
<feature type="transmembrane region" description="Helical" evidence="1">
    <location>
        <begin position="218"/>
        <end position="237"/>
    </location>
</feature>
<proteinExistence type="predicted"/>
<feature type="transmembrane region" description="Helical" evidence="1">
    <location>
        <begin position="6"/>
        <end position="23"/>
    </location>
</feature>
<keyword evidence="1" id="KW-1133">Transmembrane helix</keyword>
<reference evidence="2" key="2">
    <citation type="journal article" date="2021" name="Sci. Rep.">
        <title>The distribution of antibiotic resistance genes in chicken gut microbiota commensals.</title>
        <authorList>
            <person name="Juricova H."/>
            <person name="Matiasovicova J."/>
            <person name="Kubasova T."/>
            <person name="Cejkova D."/>
            <person name="Rychlik I."/>
        </authorList>
    </citation>
    <scope>NUCLEOTIDE SEQUENCE</scope>
    <source>
        <strain evidence="2">An836</strain>
    </source>
</reference>
<keyword evidence="1" id="KW-0812">Transmembrane</keyword>
<comment type="caution">
    <text evidence="2">The sequence shown here is derived from an EMBL/GenBank/DDBJ whole genome shotgun (WGS) entry which is preliminary data.</text>
</comment>
<feature type="transmembrane region" description="Helical" evidence="1">
    <location>
        <begin position="193"/>
        <end position="212"/>
    </location>
</feature>
<feature type="transmembrane region" description="Helical" evidence="1">
    <location>
        <begin position="128"/>
        <end position="147"/>
    </location>
</feature>
<feature type="transmembrane region" description="Helical" evidence="1">
    <location>
        <begin position="153"/>
        <end position="173"/>
    </location>
</feature>
<keyword evidence="1" id="KW-0472">Membrane</keyword>
<feature type="transmembrane region" description="Helical" evidence="1">
    <location>
        <begin position="58"/>
        <end position="78"/>
    </location>
</feature>
<dbReference type="Proteomes" id="UP000718821">
    <property type="component" value="Unassembled WGS sequence"/>
</dbReference>
<evidence type="ECO:0000256" key="1">
    <source>
        <dbReference type="SAM" id="Phobius"/>
    </source>
</evidence>
<evidence type="ECO:0000313" key="3">
    <source>
        <dbReference type="Proteomes" id="UP000718821"/>
    </source>
</evidence>
<organism evidence="2 3">
    <name type="scientific">Bifidobacterium pullorum subsp. saeculare</name>
    <dbReference type="NCBI Taxonomy" id="78257"/>
    <lineage>
        <taxon>Bacteria</taxon>
        <taxon>Bacillati</taxon>
        <taxon>Actinomycetota</taxon>
        <taxon>Actinomycetes</taxon>
        <taxon>Bifidobacteriales</taxon>
        <taxon>Bifidobacteriaceae</taxon>
        <taxon>Bifidobacterium</taxon>
    </lineage>
</organism>
<name>A0A939BAS9_9BIFI</name>
<protein>
    <submittedName>
        <fullName evidence="2">Uncharacterized protein</fullName>
    </submittedName>
</protein>
<gene>
    <name evidence="2" type="ORF">H7U32_07790</name>
</gene>
<reference evidence="2" key="1">
    <citation type="submission" date="2020-08" db="EMBL/GenBank/DDBJ databases">
        <authorList>
            <person name="Cejkova D."/>
            <person name="Kubasova T."/>
            <person name="Jahodarova E."/>
            <person name="Rychlik I."/>
        </authorList>
    </citation>
    <scope>NUCLEOTIDE SEQUENCE</scope>
    <source>
        <strain evidence="2">An836</strain>
    </source>
</reference>
<dbReference type="RefSeq" id="WP_204469514.1">
    <property type="nucleotide sequence ID" value="NZ_JACLYU010000018.1"/>
</dbReference>
<feature type="transmembrane region" description="Helical" evidence="1">
    <location>
        <begin position="273"/>
        <end position="290"/>
    </location>
</feature>